<dbReference type="Proteomes" id="UP001597338">
    <property type="component" value="Unassembled WGS sequence"/>
</dbReference>
<protein>
    <submittedName>
        <fullName evidence="6">LysR family transcriptional regulator</fullName>
    </submittedName>
</protein>
<dbReference type="Gene3D" id="3.40.190.10">
    <property type="entry name" value="Periplasmic binding protein-like II"/>
    <property type="match status" value="2"/>
</dbReference>
<dbReference type="EMBL" id="JBHUHF010000001">
    <property type="protein sequence ID" value="MFD2027919.1"/>
    <property type="molecule type" value="Genomic_DNA"/>
</dbReference>
<evidence type="ECO:0000256" key="1">
    <source>
        <dbReference type="ARBA" id="ARBA00009437"/>
    </source>
</evidence>
<evidence type="ECO:0000313" key="6">
    <source>
        <dbReference type="EMBL" id="MFD2027919.1"/>
    </source>
</evidence>
<dbReference type="PROSITE" id="PS50931">
    <property type="entry name" value="HTH_LYSR"/>
    <property type="match status" value="1"/>
</dbReference>
<evidence type="ECO:0000259" key="5">
    <source>
        <dbReference type="PROSITE" id="PS50931"/>
    </source>
</evidence>
<name>A0ABW4VCC7_9MICO</name>
<keyword evidence="7" id="KW-1185">Reference proteome</keyword>
<dbReference type="SUPFAM" id="SSF53850">
    <property type="entry name" value="Periplasmic binding protein-like II"/>
    <property type="match status" value="1"/>
</dbReference>
<evidence type="ECO:0000313" key="7">
    <source>
        <dbReference type="Proteomes" id="UP001597338"/>
    </source>
</evidence>
<comment type="similarity">
    <text evidence="1">Belongs to the LysR transcriptional regulatory family.</text>
</comment>
<reference evidence="7" key="1">
    <citation type="journal article" date="2019" name="Int. J. Syst. Evol. Microbiol.">
        <title>The Global Catalogue of Microorganisms (GCM) 10K type strain sequencing project: providing services to taxonomists for standard genome sequencing and annotation.</title>
        <authorList>
            <consortium name="The Broad Institute Genomics Platform"/>
            <consortium name="The Broad Institute Genome Sequencing Center for Infectious Disease"/>
            <person name="Wu L."/>
            <person name="Ma J."/>
        </authorList>
    </citation>
    <scope>NUCLEOTIDE SEQUENCE [LARGE SCALE GENOMIC DNA]</scope>
    <source>
        <strain evidence="7">CCM 7043</strain>
    </source>
</reference>
<dbReference type="Pfam" id="PF00126">
    <property type="entry name" value="HTH_1"/>
    <property type="match status" value="1"/>
</dbReference>
<dbReference type="PANTHER" id="PTHR30126:SF39">
    <property type="entry name" value="HTH-TYPE TRANSCRIPTIONAL REGULATOR CYSL"/>
    <property type="match status" value="1"/>
</dbReference>
<sequence>MEPQPHVVAGSGVDLPALRLLSAIAEVGSITAASRTLGITQQAASTRMRRLERQLGVALLVRSPRGSSLTLDGTMAAQWAAETVEAADRFDAGVAALRTAGHARPLAIAASLTVAEYLLPRWLMTLRGRDHTEHAISVTATNSAHAIELVTDRSHQLGFVETPTEIPGLLTTTVAKDELVAVVAPQHPWARRRGVSAAELARTPLVTREKGSGTRLSAEQILADAGHEIPHPLAELPTTAAVRTAVASGAAPAVLSILAVRDDLTAGRLVRVPVKGLRFVRELRAIRSPGAAPLPQLETLLSIAARNG</sequence>
<dbReference type="InterPro" id="IPR005119">
    <property type="entry name" value="LysR_subst-bd"/>
</dbReference>
<evidence type="ECO:0000256" key="3">
    <source>
        <dbReference type="ARBA" id="ARBA00023125"/>
    </source>
</evidence>
<proteinExistence type="inferred from homology"/>
<dbReference type="InterPro" id="IPR000847">
    <property type="entry name" value="LysR_HTH_N"/>
</dbReference>
<dbReference type="RefSeq" id="WP_377199636.1">
    <property type="nucleotide sequence ID" value="NZ_JBHUHF010000001.1"/>
</dbReference>
<organism evidence="6 7">
    <name type="scientific">Promicromonospora aerolata</name>
    <dbReference type="NCBI Taxonomy" id="195749"/>
    <lineage>
        <taxon>Bacteria</taxon>
        <taxon>Bacillati</taxon>
        <taxon>Actinomycetota</taxon>
        <taxon>Actinomycetes</taxon>
        <taxon>Micrococcales</taxon>
        <taxon>Promicromonosporaceae</taxon>
        <taxon>Promicromonospora</taxon>
    </lineage>
</organism>
<dbReference type="PANTHER" id="PTHR30126">
    <property type="entry name" value="HTH-TYPE TRANSCRIPTIONAL REGULATOR"/>
    <property type="match status" value="1"/>
</dbReference>
<dbReference type="InterPro" id="IPR036390">
    <property type="entry name" value="WH_DNA-bd_sf"/>
</dbReference>
<keyword evidence="2" id="KW-0805">Transcription regulation</keyword>
<dbReference type="Gene3D" id="1.10.10.10">
    <property type="entry name" value="Winged helix-like DNA-binding domain superfamily/Winged helix DNA-binding domain"/>
    <property type="match status" value="1"/>
</dbReference>
<dbReference type="Pfam" id="PF03466">
    <property type="entry name" value="LysR_substrate"/>
    <property type="match status" value="1"/>
</dbReference>
<gene>
    <name evidence="6" type="ORF">ACFSL2_20655</name>
</gene>
<dbReference type="PRINTS" id="PR00039">
    <property type="entry name" value="HTHLYSR"/>
</dbReference>
<dbReference type="SUPFAM" id="SSF46785">
    <property type="entry name" value="Winged helix' DNA-binding domain"/>
    <property type="match status" value="1"/>
</dbReference>
<keyword evidence="4" id="KW-0804">Transcription</keyword>
<keyword evidence="3" id="KW-0238">DNA-binding</keyword>
<evidence type="ECO:0000256" key="2">
    <source>
        <dbReference type="ARBA" id="ARBA00023015"/>
    </source>
</evidence>
<accession>A0ABW4VCC7</accession>
<feature type="domain" description="HTH lysR-type" evidence="5">
    <location>
        <begin position="13"/>
        <end position="70"/>
    </location>
</feature>
<evidence type="ECO:0000256" key="4">
    <source>
        <dbReference type="ARBA" id="ARBA00023163"/>
    </source>
</evidence>
<dbReference type="InterPro" id="IPR036388">
    <property type="entry name" value="WH-like_DNA-bd_sf"/>
</dbReference>
<comment type="caution">
    <text evidence="6">The sequence shown here is derived from an EMBL/GenBank/DDBJ whole genome shotgun (WGS) entry which is preliminary data.</text>
</comment>